<gene>
    <name evidence="15" type="ORF">PIIN_08567</name>
</gene>
<evidence type="ECO:0000313" key="15">
    <source>
        <dbReference type="EMBL" id="CCA74615.1"/>
    </source>
</evidence>
<comment type="similarity">
    <text evidence="4 14">Belongs to the cytochrome P450 family.</text>
</comment>
<comment type="pathway">
    <text evidence="3">Secondary metabolite biosynthesis.</text>
</comment>
<feature type="binding site" description="axial binding residue" evidence="13">
    <location>
        <position position="83"/>
    </location>
    <ligand>
        <name>heme</name>
        <dbReference type="ChEBI" id="CHEBI:30413"/>
    </ligand>
    <ligandPart>
        <name>Fe</name>
        <dbReference type="ChEBI" id="CHEBI:18248"/>
    </ligandPart>
</feature>
<dbReference type="EMBL" id="CAFZ01000334">
    <property type="protein sequence ID" value="CCA74615.1"/>
    <property type="molecule type" value="Genomic_DNA"/>
</dbReference>
<keyword evidence="9 14" id="KW-0560">Oxidoreductase</keyword>
<sequence>MYHPNTDYCGRTSYRTPGRCPRRVLYPKRYAPHDQHRFMCREPRIFTHPNSYPPERWLPEHNAAPSNLPDVYDIVFGFGRRICPGQFLADRIGFTFAAAVLKMYDILQLQGEELPKEFTYQDAITRRPEDVRCRFVPSKQD</sequence>
<evidence type="ECO:0008006" key="17">
    <source>
        <dbReference type="Google" id="ProtNLM"/>
    </source>
</evidence>
<keyword evidence="12" id="KW-0472">Membrane</keyword>
<dbReference type="InterPro" id="IPR017972">
    <property type="entry name" value="Cyt_P450_CS"/>
</dbReference>
<evidence type="ECO:0000256" key="10">
    <source>
        <dbReference type="ARBA" id="ARBA00023004"/>
    </source>
</evidence>
<evidence type="ECO:0000256" key="7">
    <source>
        <dbReference type="ARBA" id="ARBA00022723"/>
    </source>
</evidence>
<keyword evidence="8" id="KW-1133">Transmembrane helix</keyword>
<keyword evidence="16" id="KW-1185">Reference proteome</keyword>
<comment type="caution">
    <text evidence="15">The sequence shown here is derived from an EMBL/GenBank/DDBJ whole genome shotgun (WGS) entry which is preliminary data.</text>
</comment>
<dbReference type="OrthoDB" id="2789670at2759"/>
<dbReference type="PROSITE" id="PS00086">
    <property type="entry name" value="CYTOCHROME_P450"/>
    <property type="match status" value="1"/>
</dbReference>
<dbReference type="Pfam" id="PF00067">
    <property type="entry name" value="p450"/>
    <property type="match status" value="1"/>
</dbReference>
<dbReference type="PANTHER" id="PTHR46300:SF2">
    <property type="entry name" value="CYTOCHROME P450 MONOOXYGENASE ALNH-RELATED"/>
    <property type="match status" value="1"/>
</dbReference>
<keyword evidence="5 13" id="KW-0349">Heme</keyword>
<evidence type="ECO:0000256" key="8">
    <source>
        <dbReference type="ARBA" id="ARBA00022989"/>
    </source>
</evidence>
<name>G4TTH2_SERID</name>
<dbReference type="GO" id="GO:0005506">
    <property type="term" value="F:iron ion binding"/>
    <property type="evidence" value="ECO:0007669"/>
    <property type="project" value="InterPro"/>
</dbReference>
<dbReference type="STRING" id="1109443.G4TTH2"/>
<dbReference type="PRINTS" id="PR00463">
    <property type="entry name" value="EP450I"/>
</dbReference>
<protein>
    <recommendedName>
        <fullName evidence="17">Cytochrome P450</fullName>
    </recommendedName>
</protein>
<comment type="subcellular location">
    <subcellularLocation>
        <location evidence="2">Membrane</location>
    </subcellularLocation>
</comment>
<dbReference type="GO" id="GO:0004497">
    <property type="term" value="F:monooxygenase activity"/>
    <property type="evidence" value="ECO:0007669"/>
    <property type="project" value="UniProtKB-KW"/>
</dbReference>
<keyword evidence="6" id="KW-0812">Transmembrane</keyword>
<comment type="cofactor">
    <cofactor evidence="1 13">
        <name>heme</name>
        <dbReference type="ChEBI" id="CHEBI:30413"/>
    </cofactor>
</comment>
<dbReference type="HOGENOM" id="CLU_1826013_0_0_1"/>
<evidence type="ECO:0000256" key="2">
    <source>
        <dbReference type="ARBA" id="ARBA00004370"/>
    </source>
</evidence>
<keyword evidence="10 13" id="KW-0408">Iron</keyword>
<dbReference type="Gene3D" id="1.10.630.10">
    <property type="entry name" value="Cytochrome P450"/>
    <property type="match status" value="1"/>
</dbReference>
<dbReference type="GO" id="GO:0020037">
    <property type="term" value="F:heme binding"/>
    <property type="evidence" value="ECO:0007669"/>
    <property type="project" value="InterPro"/>
</dbReference>
<reference evidence="15 16" key="1">
    <citation type="journal article" date="2011" name="PLoS Pathog.">
        <title>Endophytic Life Strategies Decoded by Genome and Transcriptome Analyses of the Mutualistic Root Symbiont Piriformospora indica.</title>
        <authorList>
            <person name="Zuccaro A."/>
            <person name="Lahrmann U."/>
            <person name="Guldener U."/>
            <person name="Langen G."/>
            <person name="Pfiffi S."/>
            <person name="Biedenkopf D."/>
            <person name="Wong P."/>
            <person name="Samans B."/>
            <person name="Grimm C."/>
            <person name="Basiewicz M."/>
            <person name="Murat C."/>
            <person name="Martin F."/>
            <person name="Kogel K.H."/>
        </authorList>
    </citation>
    <scope>NUCLEOTIDE SEQUENCE [LARGE SCALE GENOMIC DNA]</scope>
    <source>
        <strain evidence="15 16">DSM 11827</strain>
    </source>
</reference>
<evidence type="ECO:0000256" key="4">
    <source>
        <dbReference type="ARBA" id="ARBA00010617"/>
    </source>
</evidence>
<proteinExistence type="inferred from homology"/>
<evidence type="ECO:0000256" key="13">
    <source>
        <dbReference type="PIRSR" id="PIRSR602401-1"/>
    </source>
</evidence>
<dbReference type="InterPro" id="IPR050364">
    <property type="entry name" value="Cytochrome_P450_fung"/>
</dbReference>
<organism evidence="15 16">
    <name type="scientific">Serendipita indica (strain DSM 11827)</name>
    <name type="common">Root endophyte fungus</name>
    <name type="synonym">Piriformospora indica</name>
    <dbReference type="NCBI Taxonomy" id="1109443"/>
    <lineage>
        <taxon>Eukaryota</taxon>
        <taxon>Fungi</taxon>
        <taxon>Dikarya</taxon>
        <taxon>Basidiomycota</taxon>
        <taxon>Agaricomycotina</taxon>
        <taxon>Agaricomycetes</taxon>
        <taxon>Sebacinales</taxon>
        <taxon>Serendipitaceae</taxon>
        <taxon>Serendipita</taxon>
    </lineage>
</organism>
<evidence type="ECO:0000256" key="3">
    <source>
        <dbReference type="ARBA" id="ARBA00005179"/>
    </source>
</evidence>
<dbReference type="SUPFAM" id="SSF48264">
    <property type="entry name" value="Cytochrome P450"/>
    <property type="match status" value="1"/>
</dbReference>
<dbReference type="InParanoid" id="G4TTH2"/>
<evidence type="ECO:0000256" key="1">
    <source>
        <dbReference type="ARBA" id="ARBA00001971"/>
    </source>
</evidence>
<keyword evidence="7 13" id="KW-0479">Metal-binding</keyword>
<evidence type="ECO:0000256" key="6">
    <source>
        <dbReference type="ARBA" id="ARBA00022692"/>
    </source>
</evidence>
<accession>G4TTH2</accession>
<dbReference type="InterPro" id="IPR036396">
    <property type="entry name" value="Cyt_P450_sf"/>
</dbReference>
<keyword evidence="11 14" id="KW-0503">Monooxygenase</keyword>
<dbReference type="PANTHER" id="PTHR46300">
    <property type="entry name" value="P450, PUTATIVE (EUROFUNG)-RELATED-RELATED"/>
    <property type="match status" value="1"/>
</dbReference>
<evidence type="ECO:0000256" key="9">
    <source>
        <dbReference type="ARBA" id="ARBA00023002"/>
    </source>
</evidence>
<dbReference type="GO" id="GO:0016020">
    <property type="term" value="C:membrane"/>
    <property type="evidence" value="ECO:0007669"/>
    <property type="project" value="UniProtKB-SubCell"/>
</dbReference>
<evidence type="ECO:0000256" key="11">
    <source>
        <dbReference type="ARBA" id="ARBA00023033"/>
    </source>
</evidence>
<dbReference type="InterPro" id="IPR002401">
    <property type="entry name" value="Cyt_P450_E_grp-I"/>
</dbReference>
<dbReference type="InterPro" id="IPR001128">
    <property type="entry name" value="Cyt_P450"/>
</dbReference>
<evidence type="ECO:0000256" key="12">
    <source>
        <dbReference type="ARBA" id="ARBA00023136"/>
    </source>
</evidence>
<evidence type="ECO:0000256" key="14">
    <source>
        <dbReference type="RuleBase" id="RU000461"/>
    </source>
</evidence>
<dbReference type="Proteomes" id="UP000007148">
    <property type="component" value="Unassembled WGS sequence"/>
</dbReference>
<dbReference type="GO" id="GO:0016705">
    <property type="term" value="F:oxidoreductase activity, acting on paired donors, with incorporation or reduction of molecular oxygen"/>
    <property type="evidence" value="ECO:0007669"/>
    <property type="project" value="InterPro"/>
</dbReference>
<evidence type="ECO:0000313" key="16">
    <source>
        <dbReference type="Proteomes" id="UP000007148"/>
    </source>
</evidence>
<evidence type="ECO:0000256" key="5">
    <source>
        <dbReference type="ARBA" id="ARBA00022617"/>
    </source>
</evidence>
<dbReference type="AlphaFoldDB" id="G4TTH2"/>